<dbReference type="Proteomes" id="UP001238088">
    <property type="component" value="Unassembled WGS sequence"/>
</dbReference>
<keyword evidence="5 6" id="KW-0233">DNA recombination</keyword>
<evidence type="ECO:0000256" key="3">
    <source>
        <dbReference type="ARBA" id="ARBA00022578"/>
    </source>
</evidence>
<dbReference type="InterPro" id="IPR001207">
    <property type="entry name" value="Transposase_mutator"/>
</dbReference>
<sequence length="130" mass="14899">MSKTKRDPQSVELANLILEKYQPKTVDEMQKALNDIFGPMFESMLKGEMNHHLGYDSNDKSEKSTTNRRNGYGKKMLKTSSGEVNIQVPRDRESTFEPQLIPKRKRDVSAIEDKVLAMYARGMSQRDISS</sequence>
<keyword evidence="9" id="KW-1185">Reference proteome</keyword>
<name>A0ABU0ASL2_9BACI</name>
<evidence type="ECO:0000256" key="1">
    <source>
        <dbReference type="ARBA" id="ARBA00002190"/>
    </source>
</evidence>
<organism evidence="8 9">
    <name type="scientific">Cytobacillus purgationiresistens</name>
    <dbReference type="NCBI Taxonomy" id="863449"/>
    <lineage>
        <taxon>Bacteria</taxon>
        <taxon>Bacillati</taxon>
        <taxon>Bacillota</taxon>
        <taxon>Bacilli</taxon>
        <taxon>Bacillales</taxon>
        <taxon>Bacillaceae</taxon>
        <taxon>Cytobacillus</taxon>
    </lineage>
</organism>
<gene>
    <name evidence="8" type="ORF">J2S17_005801</name>
</gene>
<evidence type="ECO:0000256" key="7">
    <source>
        <dbReference type="SAM" id="MobiDB-lite"/>
    </source>
</evidence>
<dbReference type="Pfam" id="PF00872">
    <property type="entry name" value="Transposase_mut"/>
    <property type="match status" value="1"/>
</dbReference>
<dbReference type="PANTHER" id="PTHR33217">
    <property type="entry name" value="TRANSPOSASE FOR INSERTION SEQUENCE ELEMENT IS1081"/>
    <property type="match status" value="1"/>
</dbReference>
<evidence type="ECO:0000313" key="9">
    <source>
        <dbReference type="Proteomes" id="UP001238088"/>
    </source>
</evidence>
<feature type="non-terminal residue" evidence="8">
    <location>
        <position position="130"/>
    </location>
</feature>
<comment type="caution">
    <text evidence="8">The sequence shown here is derived from an EMBL/GenBank/DDBJ whole genome shotgun (WGS) entry which is preliminary data.</text>
</comment>
<evidence type="ECO:0000313" key="8">
    <source>
        <dbReference type="EMBL" id="MDQ0273844.1"/>
    </source>
</evidence>
<feature type="region of interest" description="Disordered" evidence="7">
    <location>
        <begin position="50"/>
        <end position="75"/>
    </location>
</feature>
<accession>A0ABU0ASL2</accession>
<proteinExistence type="inferred from homology"/>
<keyword evidence="3 6" id="KW-0815">Transposition</keyword>
<dbReference type="EMBL" id="JAUSUB010000054">
    <property type="protein sequence ID" value="MDQ0273844.1"/>
    <property type="molecule type" value="Genomic_DNA"/>
</dbReference>
<dbReference type="PANTHER" id="PTHR33217:SF8">
    <property type="entry name" value="MUTATOR FAMILY TRANSPOSASE"/>
    <property type="match status" value="1"/>
</dbReference>
<reference evidence="8 9" key="1">
    <citation type="submission" date="2023-07" db="EMBL/GenBank/DDBJ databases">
        <title>Genomic Encyclopedia of Type Strains, Phase IV (KMG-IV): sequencing the most valuable type-strain genomes for metagenomic binning, comparative biology and taxonomic classification.</title>
        <authorList>
            <person name="Goeker M."/>
        </authorList>
    </citation>
    <scope>NUCLEOTIDE SEQUENCE [LARGE SCALE GENOMIC DNA]</scope>
    <source>
        <strain evidence="8 9">DSM 23494</strain>
    </source>
</reference>
<keyword evidence="4 6" id="KW-0238">DNA-binding</keyword>
<evidence type="ECO:0000256" key="5">
    <source>
        <dbReference type="ARBA" id="ARBA00023172"/>
    </source>
</evidence>
<evidence type="ECO:0000256" key="6">
    <source>
        <dbReference type="RuleBase" id="RU365089"/>
    </source>
</evidence>
<comment type="function">
    <text evidence="1 6">Required for the transposition of the insertion element.</text>
</comment>
<comment type="similarity">
    <text evidence="2 6">Belongs to the transposase mutator family.</text>
</comment>
<evidence type="ECO:0000256" key="4">
    <source>
        <dbReference type="ARBA" id="ARBA00023125"/>
    </source>
</evidence>
<dbReference type="RefSeq" id="WP_307480488.1">
    <property type="nucleotide sequence ID" value="NZ_JAUSUB010000054.1"/>
</dbReference>
<keyword evidence="6" id="KW-0814">Transposable element</keyword>
<evidence type="ECO:0000256" key="2">
    <source>
        <dbReference type="ARBA" id="ARBA00010961"/>
    </source>
</evidence>
<feature type="compositionally biased region" description="Basic and acidic residues" evidence="7">
    <location>
        <begin position="50"/>
        <end position="65"/>
    </location>
</feature>
<protein>
    <recommendedName>
        <fullName evidence="6">Mutator family transposase</fullName>
    </recommendedName>
</protein>